<keyword evidence="6 10" id="KW-0808">Transferase</keyword>
<dbReference type="Pfam" id="PF02446">
    <property type="entry name" value="Glyco_hydro_77"/>
    <property type="match status" value="1"/>
</dbReference>
<comment type="catalytic activity">
    <reaction evidence="1 10">
        <text>Transfers a segment of a (1-&gt;4)-alpha-D-glucan to a new position in an acceptor, which may be glucose or a (1-&gt;4)-alpha-D-glucan.</text>
        <dbReference type="EC" id="2.4.1.25"/>
    </reaction>
</comment>
<evidence type="ECO:0000256" key="5">
    <source>
        <dbReference type="ARBA" id="ARBA00022676"/>
    </source>
</evidence>
<sequence>MTKRDLHQAAKQAGLAISWQDAFGKTHRTDPDVLQALLHTLQTRSSGEEKNYPSLLTVKVGETTSLPFRKGGPQSFLLKHEDGTQTEGKISPTQNDIFQLPRCYKPGYHTLELGGTEITLAVAPETCASLKFRNEQSRGWGLTVQIPALRQSNDTGIGHLGSVAKLAKIAGLQGADALMMSPLHALCPIHPERCSPYSPSSRRFLNPLLADLRTCFSKQLIHTVYRQHPDWAAQITERTAEKLINWKAAGTLRLQVLRVLYEKHIRPCPPQDMLSFIQEGGSALKNHAVFEALQAFLKTRGPRGDNWRLWEAPFKKPDTPEVARFAHTHQEEVGFWLFLQWLAVKSLKYAARTAREAGMPIGLIADIAVGLDPSGAECWSQQDNFLIGASIGAPPDQLAPAGQNWGLTTFSPQALQQNGYEAFIAMLRAGFAAGGGIRFDHVMGLERIWLIPDGGNSNEGTYLTMPQADLKNLLALESVRAGGMVIGEDLGTVPKGFRSRMAEKKIWGMNVMWFMKTPSNQFMAPAAWPTTGVAMTTTHDLPTVAGWWLEMDNPAQHARNKEQAPTAARQNERNTLWSMLTAATSKEDPLPMPPVSPAGATTVVDTSIQAVASTPCPLVLVPMEDFLGMTEQPNVPGDQKEHPNWRNRYPIMVKEIVQNKDIARRVAIIEKARIVK</sequence>
<evidence type="ECO:0000313" key="12">
    <source>
        <dbReference type="Proteomes" id="UP000075360"/>
    </source>
</evidence>
<name>A0A149TZN9_9PROT</name>
<dbReference type="OrthoDB" id="9761577at2"/>
<dbReference type="PANTHER" id="PTHR32438:SF5">
    <property type="entry name" value="4-ALPHA-GLUCANOTRANSFERASE DPE1, CHLOROPLASTIC_AMYLOPLASTIC"/>
    <property type="match status" value="1"/>
</dbReference>
<dbReference type="SUPFAM" id="SSF51445">
    <property type="entry name" value="(Trans)glycosidases"/>
    <property type="match status" value="1"/>
</dbReference>
<gene>
    <name evidence="11" type="ORF">AD948_10840</name>
</gene>
<dbReference type="RefSeq" id="WP_061472006.1">
    <property type="nucleotide sequence ID" value="NZ_LHZU01000136.1"/>
</dbReference>
<dbReference type="EMBL" id="LHZU01000136">
    <property type="protein sequence ID" value="KXV58602.1"/>
    <property type="molecule type" value="Genomic_DNA"/>
</dbReference>
<dbReference type="NCBIfam" id="TIGR00217">
    <property type="entry name" value="malQ"/>
    <property type="match status" value="1"/>
</dbReference>
<evidence type="ECO:0000256" key="10">
    <source>
        <dbReference type="RuleBase" id="RU361207"/>
    </source>
</evidence>
<keyword evidence="7 10" id="KW-0119">Carbohydrate metabolism</keyword>
<proteinExistence type="inferred from homology"/>
<dbReference type="GO" id="GO:0004134">
    <property type="term" value="F:4-alpha-glucanotransferase activity"/>
    <property type="evidence" value="ECO:0007669"/>
    <property type="project" value="UniProtKB-EC"/>
</dbReference>
<evidence type="ECO:0000256" key="2">
    <source>
        <dbReference type="ARBA" id="ARBA00005684"/>
    </source>
</evidence>
<keyword evidence="5 10" id="KW-0328">Glycosyltransferase</keyword>
<reference evidence="11 12" key="1">
    <citation type="submission" date="2015-06" db="EMBL/GenBank/DDBJ databases">
        <title>Improved classification and identification of acetic acid bacteria using matrix-assisted laser desorption/ionization time-of-flight mass spectrometry; Gluconobacter nephelii and Gluconobacter uchimurae are later heterotypic synonyms of Gluconobacter japonicus and Gluconobacter oxydans, respectively.</title>
        <authorList>
            <person name="Li L."/>
            <person name="Cleenwerck I."/>
            <person name="De Vuyst L."/>
            <person name="Vandamme P."/>
        </authorList>
    </citation>
    <scope>NUCLEOTIDE SEQUENCE [LARGE SCALE GENOMIC DNA]</scope>
    <source>
        <strain evidence="11 12">LMG 23690</strain>
    </source>
</reference>
<evidence type="ECO:0000256" key="8">
    <source>
        <dbReference type="ARBA" id="ARBA00031423"/>
    </source>
</evidence>
<dbReference type="PATRIC" id="fig|446692.4.peg.2231"/>
<accession>A0A149TZN9</accession>
<protein>
    <recommendedName>
        <fullName evidence="4 10">4-alpha-glucanotransferase</fullName>
        <ecNumber evidence="3 10">2.4.1.25</ecNumber>
    </recommendedName>
    <alternativeName>
        <fullName evidence="8 10">Amylomaltase</fullName>
    </alternativeName>
    <alternativeName>
        <fullName evidence="9 10">Disproportionating enzyme</fullName>
    </alternativeName>
</protein>
<dbReference type="PANTHER" id="PTHR32438">
    <property type="entry name" value="4-ALPHA-GLUCANOTRANSFERASE DPE1, CHLOROPLASTIC/AMYLOPLASTIC"/>
    <property type="match status" value="1"/>
</dbReference>
<evidence type="ECO:0000313" key="11">
    <source>
        <dbReference type="EMBL" id="KXV58602.1"/>
    </source>
</evidence>
<comment type="similarity">
    <text evidence="2 10">Belongs to the disproportionating enzyme family.</text>
</comment>
<evidence type="ECO:0000256" key="4">
    <source>
        <dbReference type="ARBA" id="ARBA00020295"/>
    </source>
</evidence>
<organism evidence="11 12">
    <name type="scientific">Acetobacter senegalensis</name>
    <dbReference type="NCBI Taxonomy" id="446692"/>
    <lineage>
        <taxon>Bacteria</taxon>
        <taxon>Pseudomonadati</taxon>
        <taxon>Pseudomonadota</taxon>
        <taxon>Alphaproteobacteria</taxon>
        <taxon>Acetobacterales</taxon>
        <taxon>Acetobacteraceae</taxon>
        <taxon>Acetobacter</taxon>
    </lineage>
</organism>
<dbReference type="EC" id="2.4.1.25" evidence="3 10"/>
<dbReference type="InterPro" id="IPR017853">
    <property type="entry name" value="GH"/>
</dbReference>
<evidence type="ECO:0000256" key="3">
    <source>
        <dbReference type="ARBA" id="ARBA00012560"/>
    </source>
</evidence>
<dbReference type="GO" id="GO:0005975">
    <property type="term" value="P:carbohydrate metabolic process"/>
    <property type="evidence" value="ECO:0007669"/>
    <property type="project" value="InterPro"/>
</dbReference>
<dbReference type="InterPro" id="IPR003385">
    <property type="entry name" value="Glyco_hydro_77"/>
</dbReference>
<dbReference type="AlphaFoldDB" id="A0A149TZN9"/>
<evidence type="ECO:0000256" key="7">
    <source>
        <dbReference type="ARBA" id="ARBA00023277"/>
    </source>
</evidence>
<dbReference type="Gene3D" id="3.20.20.80">
    <property type="entry name" value="Glycosidases"/>
    <property type="match status" value="1"/>
</dbReference>
<evidence type="ECO:0000256" key="1">
    <source>
        <dbReference type="ARBA" id="ARBA00000439"/>
    </source>
</evidence>
<evidence type="ECO:0000256" key="9">
    <source>
        <dbReference type="ARBA" id="ARBA00031501"/>
    </source>
</evidence>
<dbReference type="Proteomes" id="UP000075360">
    <property type="component" value="Unassembled WGS sequence"/>
</dbReference>
<comment type="caution">
    <text evidence="11">The sequence shown here is derived from an EMBL/GenBank/DDBJ whole genome shotgun (WGS) entry which is preliminary data.</text>
</comment>
<evidence type="ECO:0000256" key="6">
    <source>
        <dbReference type="ARBA" id="ARBA00022679"/>
    </source>
</evidence>